<name>A0A8I0AE05_9CLOT</name>
<reference evidence="2" key="1">
    <citation type="submission" date="2020-08" db="EMBL/GenBank/DDBJ databases">
        <title>Genome public.</title>
        <authorList>
            <person name="Liu C."/>
            <person name="Sun Q."/>
        </authorList>
    </citation>
    <scope>NUCLEOTIDE SEQUENCE</scope>
    <source>
        <strain evidence="2">NSJ-42</strain>
    </source>
</reference>
<evidence type="ECO:0000313" key="2">
    <source>
        <dbReference type="EMBL" id="MBC5640402.1"/>
    </source>
</evidence>
<organism evidence="2 3">
    <name type="scientific">Clostridium lentum</name>
    <dbReference type="NCBI Taxonomy" id="2763037"/>
    <lineage>
        <taxon>Bacteria</taxon>
        <taxon>Bacillati</taxon>
        <taxon>Bacillota</taxon>
        <taxon>Clostridia</taxon>
        <taxon>Eubacteriales</taxon>
        <taxon>Clostridiaceae</taxon>
        <taxon>Clostridium</taxon>
    </lineage>
</organism>
<sequence length="117" mass="13444">MKKISELFKDIVRCIAIGITISAIISIAISIMCVFMYKGNIVNIVCGIKTVLICIGAFGMILVAILLMKKKKEKPMKYINEWKKKYKIFSYEMVMLFITLTILICGGIIDWFLFYKL</sequence>
<proteinExistence type="predicted"/>
<feature type="transmembrane region" description="Helical" evidence="1">
    <location>
        <begin position="88"/>
        <end position="114"/>
    </location>
</feature>
<keyword evidence="3" id="KW-1185">Reference proteome</keyword>
<protein>
    <submittedName>
        <fullName evidence="2">Uncharacterized protein</fullName>
    </submittedName>
</protein>
<dbReference type="AlphaFoldDB" id="A0A8I0AE05"/>
<dbReference type="EMBL" id="JACOOQ010000012">
    <property type="protein sequence ID" value="MBC5640402.1"/>
    <property type="molecule type" value="Genomic_DNA"/>
</dbReference>
<gene>
    <name evidence="2" type="ORF">H8R92_08220</name>
</gene>
<evidence type="ECO:0000256" key="1">
    <source>
        <dbReference type="SAM" id="Phobius"/>
    </source>
</evidence>
<comment type="caution">
    <text evidence="2">The sequence shown here is derived from an EMBL/GenBank/DDBJ whole genome shotgun (WGS) entry which is preliminary data.</text>
</comment>
<keyword evidence="1" id="KW-0812">Transmembrane</keyword>
<dbReference type="Proteomes" id="UP000662088">
    <property type="component" value="Unassembled WGS sequence"/>
</dbReference>
<feature type="transmembrane region" description="Helical" evidence="1">
    <location>
        <begin position="12"/>
        <end position="35"/>
    </location>
</feature>
<feature type="transmembrane region" description="Helical" evidence="1">
    <location>
        <begin position="41"/>
        <end position="67"/>
    </location>
</feature>
<keyword evidence="1" id="KW-0472">Membrane</keyword>
<keyword evidence="1" id="KW-1133">Transmembrane helix</keyword>
<accession>A0A8I0AE05</accession>
<dbReference type="RefSeq" id="WP_186835178.1">
    <property type="nucleotide sequence ID" value="NZ_JACOOQ010000012.1"/>
</dbReference>
<evidence type="ECO:0000313" key="3">
    <source>
        <dbReference type="Proteomes" id="UP000662088"/>
    </source>
</evidence>